<dbReference type="Gene3D" id="3.60.20.10">
    <property type="entry name" value="Glutamine Phosphoribosylpyrophosphate, subunit 1, domain 1"/>
    <property type="match status" value="1"/>
</dbReference>
<sequence length="235" mass="27205">MNNNQTLFDSDGKILQLEFALKIPNQGKMIFSFKSINHSYIISEIHEKKTNNKFFNRFYSIDNNIGLGISGIFFDAKKIFNFCVELNIKIKQAFKNFCSVEYISKKISEAFSNNTLKINQRPYAINVFIIGFSDKGPIIFEISTDGLMTYKKTCLSGSSINSYTKELFSIIKNDKKMLNDEIFMISFYQCIKKSEKNSSNQIFSLSILGKKTKFTILNKIVDRFYTKIINTKFIK</sequence>
<name>Q98RN2_GUITH</name>
<proteinExistence type="predicted"/>
<dbReference type="SUPFAM" id="SSF56235">
    <property type="entry name" value="N-terminal nucleophile aminohydrolases (Ntn hydrolases)"/>
    <property type="match status" value="1"/>
</dbReference>
<dbReference type="EMBL" id="AF165818">
    <property type="protein sequence ID" value="AAK39915.1"/>
    <property type="molecule type" value="Genomic_DNA"/>
</dbReference>
<evidence type="ECO:0000313" key="2">
    <source>
        <dbReference type="EMBL" id="AAK39915.1"/>
    </source>
</evidence>
<dbReference type="InterPro" id="IPR050115">
    <property type="entry name" value="Proteasome_alpha"/>
</dbReference>
<dbReference type="InterPro" id="IPR029055">
    <property type="entry name" value="Ntn_hydrolases_N"/>
</dbReference>
<evidence type="ECO:0000256" key="1">
    <source>
        <dbReference type="ARBA" id="ARBA00022942"/>
    </source>
</evidence>
<dbReference type="GO" id="GO:0005839">
    <property type="term" value="C:proteasome core complex"/>
    <property type="evidence" value="ECO:0007669"/>
    <property type="project" value="InterPro"/>
</dbReference>
<geneLocation type="nucleomorph" evidence="2"/>
<dbReference type="InterPro" id="IPR001353">
    <property type="entry name" value="Proteasome_sua/b"/>
</dbReference>
<reference evidence="2 3" key="1">
    <citation type="journal article" date="2001" name="Nature">
        <title>The highly reduced genome of an enslaved algal nucleus.</title>
        <authorList>
            <person name="Douglas S."/>
            <person name="Zauner S."/>
            <person name="Fraunholz M."/>
            <person name="Beaton M."/>
            <person name="Penny S."/>
            <person name="Deng L."/>
            <person name="Wu X."/>
            <person name="Reith M."/>
            <person name="Cavalier-Smith T."/>
            <person name="Maier U."/>
        </authorList>
    </citation>
    <scope>NUCLEOTIDE SEQUENCE [LARGE SCALE GENOMIC DNA]</scope>
</reference>
<dbReference type="RefSeq" id="XP_001713620.1">
    <property type="nucleotide sequence ID" value="XM_001713568.1"/>
</dbReference>
<keyword evidence="2" id="KW-0542">Nucleomorph</keyword>
<protein>
    <submittedName>
        <fullName evidence="2">26S proteasome SU A6</fullName>
    </submittedName>
</protein>
<organism evidence="2 3">
    <name type="scientific">Guillardia theta</name>
    <name type="common">Cryptophyte</name>
    <name type="synonym">Cryptomonas phi</name>
    <dbReference type="NCBI Taxonomy" id="55529"/>
    <lineage>
        <taxon>Eukaryota</taxon>
        <taxon>Cryptophyceae</taxon>
        <taxon>Pyrenomonadales</taxon>
        <taxon>Geminigeraceae</taxon>
        <taxon>Guillardia</taxon>
    </lineage>
</organism>
<dbReference type="Proteomes" id="UP000242167">
    <property type="component" value="Nucleomorph 1"/>
</dbReference>
<dbReference type="PANTHER" id="PTHR11599">
    <property type="entry name" value="PROTEASOME SUBUNIT ALPHA/BETA"/>
    <property type="match status" value="1"/>
</dbReference>
<keyword evidence="1 2" id="KW-0647">Proteasome</keyword>
<dbReference type="Pfam" id="PF00227">
    <property type="entry name" value="Proteasome"/>
    <property type="match status" value="1"/>
</dbReference>
<dbReference type="GeneID" id="857402"/>
<evidence type="ECO:0000313" key="3">
    <source>
        <dbReference type="Proteomes" id="UP000242167"/>
    </source>
</evidence>
<accession>Q98RN2</accession>
<dbReference type="AlphaFoldDB" id="Q98RN2"/>
<dbReference type="PIR" id="D90098">
    <property type="entry name" value="D90098"/>
</dbReference>
<dbReference type="GO" id="GO:0051603">
    <property type="term" value="P:proteolysis involved in protein catabolic process"/>
    <property type="evidence" value="ECO:0007669"/>
    <property type="project" value="InterPro"/>
</dbReference>
<gene>
    <name evidence="2" type="primary">prsA6</name>
</gene>